<proteinExistence type="inferred from homology"/>
<keyword evidence="5 7" id="KW-0234">DNA repair</keyword>
<evidence type="ECO:0000256" key="2">
    <source>
        <dbReference type="ARBA" id="ARBA00008997"/>
    </source>
</evidence>
<evidence type="ECO:0000256" key="1">
    <source>
        <dbReference type="ARBA" id="ARBA00004123"/>
    </source>
</evidence>
<evidence type="ECO:0000256" key="3">
    <source>
        <dbReference type="ARBA" id="ARBA00022763"/>
    </source>
</evidence>
<dbReference type="Pfam" id="PF08743">
    <property type="entry name" value="Nse4_C"/>
    <property type="match status" value="1"/>
</dbReference>
<evidence type="ECO:0000256" key="7">
    <source>
        <dbReference type="RuleBase" id="RU365071"/>
    </source>
</evidence>
<keyword evidence="3 7" id="KW-0227">DNA damage</keyword>
<reference evidence="9 10" key="1">
    <citation type="submission" date="2023-09" db="EMBL/GenBank/DDBJ databases">
        <title>Nesidiocoris tenuis whole genome shotgun sequence.</title>
        <authorList>
            <person name="Shibata T."/>
            <person name="Shimoda M."/>
            <person name="Kobayashi T."/>
            <person name="Uehara T."/>
        </authorList>
    </citation>
    <scope>NUCLEOTIDE SEQUENCE [LARGE SCALE GENOMIC DNA]</scope>
    <source>
        <strain evidence="9 10">Japan</strain>
    </source>
</reference>
<comment type="subcellular location">
    <subcellularLocation>
        <location evidence="1 7">Nucleus</location>
    </subcellularLocation>
</comment>
<dbReference type="PANTHER" id="PTHR16140">
    <property type="entry name" value="NON-STRUCTURAL MAINTENANCE OF CHROMOSOMES ELEMENT 4"/>
    <property type="match status" value="1"/>
</dbReference>
<evidence type="ECO:0000259" key="8">
    <source>
        <dbReference type="Pfam" id="PF08743"/>
    </source>
</evidence>
<dbReference type="InterPro" id="IPR014854">
    <property type="entry name" value="Nse4_C"/>
</dbReference>
<name>A0ABN7BG03_9HEMI</name>
<evidence type="ECO:0000256" key="5">
    <source>
        <dbReference type="ARBA" id="ARBA00023204"/>
    </source>
</evidence>
<comment type="subunit">
    <text evidence="7">Component of the SMC5-SMC6 complex.</text>
</comment>
<evidence type="ECO:0000313" key="10">
    <source>
        <dbReference type="Proteomes" id="UP001307889"/>
    </source>
</evidence>
<evidence type="ECO:0000313" key="9">
    <source>
        <dbReference type="EMBL" id="BET02648.1"/>
    </source>
</evidence>
<dbReference type="Proteomes" id="UP001307889">
    <property type="component" value="Chromosome 14"/>
</dbReference>
<keyword evidence="10" id="KW-1185">Reference proteome</keyword>
<comment type="function">
    <text evidence="7">Component of the SMC5-SMC6 complex, that promotes sister chromatid alignment after DNA damage and facilitates double-stranded DNA breaks (DSBs) repair via homologous recombination between sister chromatids.</text>
</comment>
<feature type="domain" description="Non-structural maintenance of chromosome element 4 C-terminal" evidence="8">
    <location>
        <begin position="198"/>
        <end position="282"/>
    </location>
</feature>
<evidence type="ECO:0000256" key="4">
    <source>
        <dbReference type="ARBA" id="ARBA00023172"/>
    </source>
</evidence>
<accession>A0ABN7BG03</accession>
<organism evidence="9 10">
    <name type="scientific">Nesidiocoris tenuis</name>
    <dbReference type="NCBI Taxonomy" id="355587"/>
    <lineage>
        <taxon>Eukaryota</taxon>
        <taxon>Metazoa</taxon>
        <taxon>Ecdysozoa</taxon>
        <taxon>Arthropoda</taxon>
        <taxon>Hexapoda</taxon>
        <taxon>Insecta</taxon>
        <taxon>Pterygota</taxon>
        <taxon>Neoptera</taxon>
        <taxon>Paraneoptera</taxon>
        <taxon>Hemiptera</taxon>
        <taxon>Heteroptera</taxon>
        <taxon>Panheteroptera</taxon>
        <taxon>Cimicomorpha</taxon>
        <taxon>Miridae</taxon>
        <taxon>Dicyphina</taxon>
        <taxon>Nesidiocoris</taxon>
    </lineage>
</organism>
<dbReference type="PANTHER" id="PTHR16140:SF0">
    <property type="entry name" value="NON-STRUCTURAL MAINTENANCE OF CHROMOSOMES ELEMENT 4"/>
    <property type="match status" value="1"/>
</dbReference>
<sequence length="311" mass="34710">MEEQVEEPILSDTLKKRVLNEVKESMKPAALTNDNKLAEQLKRVVASVNNLGRSSSTLGDLNFTVNVLNYAVDCATTHLENSGPARELFQESCIADGVTMLSWCPGGYDQLVQMTKAAVPFRPSFQKCITLQDLEERHSASGLNPPTREKKPRRQRAALVRGPATAPKKITTVEETQAQKVNMQTAYEVIRQRCRNGPIPFYRFVINPKSFVQTCYNIFIVSFLVHEQHAYLSIGDGHELLIGPKLSGSDDGSIEKIQVVQSLSALEWDQLVTKLNITESMLPDFCPKQSQYFQDGQIAHELATGVVFLEP</sequence>
<dbReference type="InterPro" id="IPR027786">
    <property type="entry name" value="Nse4/EID"/>
</dbReference>
<comment type="similarity">
    <text evidence="2 7">Belongs to the NSE4 family.</text>
</comment>
<dbReference type="EMBL" id="AP028922">
    <property type="protein sequence ID" value="BET02648.1"/>
    <property type="molecule type" value="Genomic_DNA"/>
</dbReference>
<evidence type="ECO:0000256" key="6">
    <source>
        <dbReference type="ARBA" id="ARBA00023242"/>
    </source>
</evidence>
<keyword evidence="6 7" id="KW-0539">Nucleus</keyword>
<gene>
    <name evidence="9" type="ORF">NTJ_15467</name>
</gene>
<keyword evidence="4 7" id="KW-0233">DNA recombination</keyword>
<protein>
    <recommendedName>
        <fullName evidence="7">Non-structural maintenance of chromosomes element 4</fullName>
    </recommendedName>
</protein>